<dbReference type="EMBL" id="QRVM01000003">
    <property type="protein sequence ID" value="RGS49211.1"/>
    <property type="molecule type" value="Genomic_DNA"/>
</dbReference>
<dbReference type="Pfam" id="PF10592">
    <property type="entry name" value="AIPR"/>
    <property type="match status" value="1"/>
</dbReference>
<organism evidence="3 4">
    <name type="scientific">Holdemanella biformis</name>
    <dbReference type="NCBI Taxonomy" id="1735"/>
    <lineage>
        <taxon>Bacteria</taxon>
        <taxon>Bacillati</taxon>
        <taxon>Bacillota</taxon>
        <taxon>Erysipelotrichia</taxon>
        <taxon>Erysipelotrichales</taxon>
        <taxon>Erysipelotrichaceae</taxon>
        <taxon>Holdemanella</taxon>
    </lineage>
</organism>
<comment type="caution">
    <text evidence="3">The sequence shown here is derived from an EMBL/GenBank/DDBJ whole genome shotgun (WGS) entry which is preliminary data.</text>
</comment>
<dbReference type="AlphaFoldDB" id="A0A412JA22"/>
<gene>
    <name evidence="3" type="ORF">DWX92_01625</name>
</gene>
<name>A0A412JA22_9FIRM</name>
<evidence type="ECO:0000259" key="2">
    <source>
        <dbReference type="Pfam" id="PF22879"/>
    </source>
</evidence>
<dbReference type="InterPro" id="IPR018891">
    <property type="entry name" value="AIPR_C"/>
</dbReference>
<dbReference type="InterPro" id="IPR055101">
    <property type="entry name" value="AIPR_N"/>
</dbReference>
<accession>A0A412JA22</accession>
<proteinExistence type="predicted"/>
<feature type="domain" description="Abortive infection phage resistance protein N-terminal" evidence="2">
    <location>
        <begin position="32"/>
        <end position="179"/>
    </location>
</feature>
<reference evidence="3 4" key="1">
    <citation type="submission" date="2018-08" db="EMBL/GenBank/DDBJ databases">
        <title>A genome reference for cultivated species of the human gut microbiota.</title>
        <authorList>
            <person name="Zou Y."/>
            <person name="Xue W."/>
            <person name="Luo G."/>
        </authorList>
    </citation>
    <scope>NUCLEOTIDE SEQUENCE [LARGE SCALE GENOMIC DNA]</scope>
    <source>
        <strain evidence="3 4">AF22-10AC</strain>
    </source>
</reference>
<evidence type="ECO:0000313" key="3">
    <source>
        <dbReference type="EMBL" id="RGS49211.1"/>
    </source>
</evidence>
<sequence length="690" mass="79937">MDLQEFRDEFIEDLKFRVATDGIDDKEALIDYFKGVLIDAEEIDDLNYIPFEGRGKRQARIQIDGYSYDELDEMLDIFICSDISFFEFNTLTMTNAQKYFDKVQNFVENKEYILENAEESSAGYGFAYDLTHKYKNVRKYRIFLLTDMIMSDRIKGLKSKEIDGIPVEYNIWDISRIYQIENSKTGKEDIVINLLEYSDNGIPCLHANETEDYDAYLCNIPGYLLANLYNIYGSRLLEGNVRSFLQTKGKVNKGIRTTILNNPTLFFAYNNGIAGTASKISTHVVNGNLYIKEITALQIVNGGQTTASLAMALLNDKKDGSEESIKKISVPMKLSVVDPEKAKELIPNISRYANSQNKVSEADLWSNHPFHIRMEEFSRKTIAPAVNGNQYGTHWYYERANGQYKQETYKCTPAEKKKFELSNPSNQLFKKVDLAKYWNIMNLRPDIASAGGQKAFSKFATYVSTQWEKDETIFNKGFFEDIVAMAILFKGADKIVKNQSWYNSYKANIVAYTLSIIIYTVKEKYPNHSISYHDIWQRQSLSNGWKCQITKTSKLIYDFLIDEHREVENVTEWAKREKCWKLAMELDVTLLNDFLDELLTKEEQDLIKKNNKKDQKLTNDINQNVEVYNYGVENWKYLVEWNDSHGVLNMQELQFIKVAIAIEKGKIPSDKQSARIMQVLRHAREEGFPK</sequence>
<evidence type="ECO:0008006" key="5">
    <source>
        <dbReference type="Google" id="ProtNLM"/>
    </source>
</evidence>
<dbReference type="Proteomes" id="UP000285274">
    <property type="component" value="Unassembled WGS sequence"/>
</dbReference>
<evidence type="ECO:0000259" key="1">
    <source>
        <dbReference type="Pfam" id="PF10592"/>
    </source>
</evidence>
<feature type="domain" description="Abortive phage infection protein C-terminal" evidence="1">
    <location>
        <begin position="237"/>
        <end position="560"/>
    </location>
</feature>
<evidence type="ECO:0000313" key="4">
    <source>
        <dbReference type="Proteomes" id="UP000285274"/>
    </source>
</evidence>
<protein>
    <recommendedName>
        <fullName evidence="5">AIPR family protein</fullName>
    </recommendedName>
</protein>
<dbReference type="Pfam" id="PF22879">
    <property type="entry name" value="AIPR_N"/>
    <property type="match status" value="1"/>
</dbReference>
<dbReference type="RefSeq" id="WP_118318966.1">
    <property type="nucleotide sequence ID" value="NZ_QRVM01000003.1"/>
</dbReference>